<dbReference type="RefSeq" id="WP_119606890.1">
    <property type="nucleotide sequence ID" value="NZ_QXFH01000070.1"/>
</dbReference>
<dbReference type="InterPro" id="IPR004307">
    <property type="entry name" value="TspO_MBR"/>
</dbReference>
<feature type="transmembrane region" description="Helical" evidence="6">
    <location>
        <begin position="80"/>
        <end position="99"/>
    </location>
</feature>
<keyword evidence="8" id="KW-1185">Reference proteome</keyword>
<evidence type="ECO:0000256" key="3">
    <source>
        <dbReference type="ARBA" id="ARBA00022692"/>
    </source>
</evidence>
<dbReference type="InterPro" id="IPR038330">
    <property type="entry name" value="TspO/MBR-related_sf"/>
</dbReference>
<evidence type="ECO:0000313" key="7">
    <source>
        <dbReference type="EMBL" id="RIV34652.1"/>
    </source>
</evidence>
<evidence type="ECO:0000256" key="4">
    <source>
        <dbReference type="ARBA" id="ARBA00022989"/>
    </source>
</evidence>
<dbReference type="AlphaFoldDB" id="A0A3A1N9E7"/>
<feature type="transmembrane region" description="Helical" evidence="6">
    <location>
        <begin position="47"/>
        <end position="68"/>
    </location>
</feature>
<dbReference type="FunFam" id="1.20.1260.100:FF:000001">
    <property type="entry name" value="translocator protein 2"/>
    <property type="match status" value="1"/>
</dbReference>
<evidence type="ECO:0000256" key="1">
    <source>
        <dbReference type="ARBA" id="ARBA00004141"/>
    </source>
</evidence>
<keyword evidence="4 6" id="KW-1133">Transmembrane helix</keyword>
<dbReference type="GO" id="GO:0033013">
    <property type="term" value="P:tetrapyrrole metabolic process"/>
    <property type="evidence" value="ECO:0007669"/>
    <property type="project" value="UniProtKB-ARBA"/>
</dbReference>
<evidence type="ECO:0000256" key="5">
    <source>
        <dbReference type="ARBA" id="ARBA00023136"/>
    </source>
</evidence>
<feature type="transmembrane region" description="Helical" evidence="6">
    <location>
        <begin position="105"/>
        <end position="125"/>
    </location>
</feature>
<proteinExistence type="inferred from homology"/>
<gene>
    <name evidence="7" type="ORF">D2V08_04505</name>
</gene>
<reference evidence="7 8" key="1">
    <citation type="submission" date="2018-08" db="EMBL/GenBank/DDBJ databases">
        <title>Proposal of Muricauda 72 sp.nov. and Muricauda NH166 sp.nov., isolated from seawater.</title>
        <authorList>
            <person name="Cheng H."/>
            <person name="Wu Y.-H."/>
            <person name="Guo L.-L."/>
            <person name="Xu X.-W."/>
        </authorList>
    </citation>
    <scope>NUCLEOTIDE SEQUENCE [LARGE SCALE GENOMIC DNA]</scope>
    <source>
        <strain evidence="7 8">KCTC 22173</strain>
    </source>
</reference>
<evidence type="ECO:0000256" key="6">
    <source>
        <dbReference type="SAM" id="Phobius"/>
    </source>
</evidence>
<keyword evidence="3 6" id="KW-0812">Transmembrane</keyword>
<dbReference type="Proteomes" id="UP000266067">
    <property type="component" value="Unassembled WGS sequence"/>
</dbReference>
<dbReference type="PIRSF" id="PIRSF005859">
    <property type="entry name" value="PBR"/>
    <property type="match status" value="1"/>
</dbReference>
<dbReference type="CDD" id="cd15904">
    <property type="entry name" value="TSPO_MBR"/>
    <property type="match status" value="1"/>
</dbReference>
<comment type="subcellular location">
    <subcellularLocation>
        <location evidence="1">Membrane</location>
        <topology evidence="1">Multi-pass membrane protein</topology>
    </subcellularLocation>
</comment>
<dbReference type="GO" id="GO:0016020">
    <property type="term" value="C:membrane"/>
    <property type="evidence" value="ECO:0007669"/>
    <property type="project" value="UniProtKB-SubCell"/>
</dbReference>
<protein>
    <submittedName>
        <fullName evidence="7">Tryptophan-rich sensory protein</fullName>
    </submittedName>
</protein>
<dbReference type="OrthoDB" id="9795496at2"/>
<name>A0A3A1N9E7_9FLAO</name>
<evidence type="ECO:0000256" key="2">
    <source>
        <dbReference type="ARBA" id="ARBA00007524"/>
    </source>
</evidence>
<feature type="transmembrane region" description="Helical" evidence="6">
    <location>
        <begin position="5"/>
        <end position="27"/>
    </location>
</feature>
<keyword evidence="5 6" id="KW-0472">Membrane</keyword>
<evidence type="ECO:0000313" key="8">
    <source>
        <dbReference type="Proteomes" id="UP000266067"/>
    </source>
</evidence>
<dbReference type="Pfam" id="PF03073">
    <property type="entry name" value="TspO_MBR"/>
    <property type="match status" value="1"/>
</dbReference>
<feature type="transmembrane region" description="Helical" evidence="6">
    <location>
        <begin position="132"/>
        <end position="154"/>
    </location>
</feature>
<accession>A0A3A1N9E7</accession>
<comment type="similarity">
    <text evidence="2">Belongs to the TspO/BZRP family.</text>
</comment>
<comment type="caution">
    <text evidence="7">The sequence shown here is derived from an EMBL/GenBank/DDBJ whole genome shotgun (WGS) entry which is preliminary data.</text>
</comment>
<dbReference type="PANTHER" id="PTHR10057:SF0">
    <property type="entry name" value="TRANSLOCATOR PROTEIN"/>
    <property type="match status" value="1"/>
</dbReference>
<dbReference type="EMBL" id="QXFH01000070">
    <property type="protein sequence ID" value="RIV34652.1"/>
    <property type="molecule type" value="Genomic_DNA"/>
</dbReference>
<dbReference type="Gene3D" id="1.20.1260.100">
    <property type="entry name" value="TspO/MBR protein"/>
    <property type="match status" value="1"/>
</dbReference>
<organism evidence="7 8">
    <name type="scientific">Flagellimonas lutimaris</name>
    <dbReference type="NCBI Taxonomy" id="475082"/>
    <lineage>
        <taxon>Bacteria</taxon>
        <taxon>Pseudomonadati</taxon>
        <taxon>Bacteroidota</taxon>
        <taxon>Flavobacteriia</taxon>
        <taxon>Flavobacteriales</taxon>
        <taxon>Flavobacteriaceae</taxon>
        <taxon>Flagellimonas</taxon>
    </lineage>
</organism>
<sequence length="158" mass="17870">MKKRIVYITVSVLVCLAIGFLSSIATQSSVNDWYLTLNKPSFTPPNYLFAPVWTALYIMMGVAAGIVWSKGYHHIWVKTALYHFVFQLLLNALWSIVFFGLKNPLAGMVVILALLTMIILTIKWFKVISKPAALLLVPYVLWVAFASALNYKIWELNA</sequence>
<dbReference type="PANTHER" id="PTHR10057">
    <property type="entry name" value="PERIPHERAL-TYPE BENZODIAZEPINE RECEPTOR"/>
    <property type="match status" value="1"/>
</dbReference>